<sequence length="164" mass="17763">MEIEISQRRKVKAGLMRSMRIALAAGALVATVACVPMYRNHGYVPTDEMVSALTVGRDTRASVIAAIGEPAAQSVQNAAAFYYVQSRFETYGAFAPREIDRQVLAVTFDNAGVVRNITRYGLADGNVVTLSRRVTDDLGDDATFVRQLLGNFGRVNAASMLGEE</sequence>
<dbReference type="InterPro" id="IPR037873">
    <property type="entry name" value="BamE-like"/>
</dbReference>
<dbReference type="AlphaFoldDB" id="A0A1W6NZ51"/>
<proteinExistence type="predicted"/>
<dbReference type="GO" id="GO:0019867">
    <property type="term" value="C:outer membrane"/>
    <property type="evidence" value="ECO:0007669"/>
    <property type="project" value="InterPro"/>
</dbReference>
<gene>
    <name evidence="4" type="ORF">BVG79_01190</name>
</gene>
<dbReference type="InterPro" id="IPR007450">
    <property type="entry name" value="BamE_dom"/>
</dbReference>
<evidence type="ECO:0000256" key="2">
    <source>
        <dbReference type="ARBA" id="ARBA00023136"/>
    </source>
</evidence>
<keyword evidence="2" id="KW-0472">Membrane</keyword>
<dbReference type="STRING" id="92947.BVG79_01190"/>
<accession>A0A1W6NZ51</accession>
<keyword evidence="1" id="KW-0732">Signal</keyword>
<keyword evidence="4" id="KW-0449">Lipoprotein</keyword>
<dbReference type="Gene3D" id="3.30.1450.10">
    <property type="match status" value="1"/>
</dbReference>
<dbReference type="KEGG" id="kro:BVG79_01190"/>
<dbReference type="OrthoDB" id="7203955at2"/>
<organism evidence="4 5">
    <name type="scientific">Ketogulonicigenium robustum</name>
    <dbReference type="NCBI Taxonomy" id="92947"/>
    <lineage>
        <taxon>Bacteria</taxon>
        <taxon>Pseudomonadati</taxon>
        <taxon>Pseudomonadota</taxon>
        <taxon>Alphaproteobacteria</taxon>
        <taxon>Rhodobacterales</taxon>
        <taxon>Roseobacteraceae</taxon>
        <taxon>Ketogulonicigenium</taxon>
    </lineage>
</organism>
<feature type="domain" description="Outer membrane protein assembly factor BamE" evidence="3">
    <location>
        <begin position="42"/>
        <end position="117"/>
    </location>
</feature>
<evidence type="ECO:0000313" key="5">
    <source>
        <dbReference type="Proteomes" id="UP000242447"/>
    </source>
</evidence>
<protein>
    <submittedName>
        <fullName evidence="4">Lipoprotein, SmpA/OmlA family</fullName>
    </submittedName>
</protein>
<keyword evidence="5" id="KW-1185">Reference proteome</keyword>
<dbReference type="Proteomes" id="UP000242447">
    <property type="component" value="Chromosome"/>
</dbReference>
<evidence type="ECO:0000259" key="3">
    <source>
        <dbReference type="Pfam" id="PF04355"/>
    </source>
</evidence>
<dbReference type="EMBL" id="CP019937">
    <property type="protein sequence ID" value="ARO14536.1"/>
    <property type="molecule type" value="Genomic_DNA"/>
</dbReference>
<dbReference type="RefSeq" id="WP_085787277.1">
    <property type="nucleotide sequence ID" value="NZ_CP019937.1"/>
</dbReference>
<reference evidence="4 5" key="1">
    <citation type="submission" date="2017-02" db="EMBL/GenBank/DDBJ databases">
        <title>Ketogulonicigenium robustum SPU B003 Genome sequencing and assembly.</title>
        <authorList>
            <person name="Li Y."/>
            <person name="Liu L."/>
            <person name="Wang C."/>
            <person name="Zhang M."/>
            <person name="Zhang T."/>
            <person name="Zhang Y."/>
        </authorList>
    </citation>
    <scope>NUCLEOTIDE SEQUENCE [LARGE SCALE GENOMIC DNA]</scope>
    <source>
        <strain evidence="4 5">SPU_B003</strain>
    </source>
</reference>
<dbReference type="Pfam" id="PF04355">
    <property type="entry name" value="BamE"/>
    <property type="match status" value="1"/>
</dbReference>
<name>A0A1W6NZ51_9RHOB</name>
<evidence type="ECO:0000313" key="4">
    <source>
        <dbReference type="EMBL" id="ARO14536.1"/>
    </source>
</evidence>
<evidence type="ECO:0000256" key="1">
    <source>
        <dbReference type="ARBA" id="ARBA00022729"/>
    </source>
</evidence>